<dbReference type="Pfam" id="PF00551">
    <property type="entry name" value="Formyl_trans_N"/>
    <property type="match status" value="1"/>
</dbReference>
<keyword evidence="3" id="KW-0648">Protein biosynthesis</keyword>
<evidence type="ECO:0000256" key="1">
    <source>
        <dbReference type="ARBA" id="ARBA00010699"/>
    </source>
</evidence>
<gene>
    <name evidence="6" type="ORF">SYV04_10615</name>
</gene>
<sequence>MRTSGWRIALLTVAPNVVHNFTHFLRSRNHDVVALVAPAGVHGHRPRNAAGWNDMARLLEAAPPSLDVVIASERAHLTPLLASLKPDLLLCFFFPWRIPPEALAVAPLGAVNGHPSLLPRYRGPNPLGWTLRNDDRELGLSFHRMDAHFDTGPLLDQDRAPIEDSDTEEVIADKMMNLAMMMMPQVLERVAWGDAGEPQPATGGSQAPFFEPAYRELDWRQPARALHLQVRACRFGAWKDLEGDARATLEGRRVRVQRTQLVDGATRPSASSTVSPGTVLARESDGVLVQCGDGPLRLLRYAPE</sequence>
<accession>A0ABU5H0B1</accession>
<evidence type="ECO:0000313" key="7">
    <source>
        <dbReference type="Proteomes" id="UP001291309"/>
    </source>
</evidence>
<dbReference type="PANTHER" id="PTHR11138">
    <property type="entry name" value="METHIONYL-TRNA FORMYLTRANSFERASE"/>
    <property type="match status" value="1"/>
</dbReference>
<dbReference type="PANTHER" id="PTHR11138:SF5">
    <property type="entry name" value="METHIONYL-TRNA FORMYLTRANSFERASE, MITOCHONDRIAL"/>
    <property type="match status" value="1"/>
</dbReference>
<dbReference type="RefSeq" id="WP_321545569.1">
    <property type="nucleotide sequence ID" value="NZ_JAXIVS010000003.1"/>
</dbReference>
<protein>
    <submittedName>
        <fullName evidence="6">Formyltransferase family protein</fullName>
    </submittedName>
</protein>
<dbReference type="InterPro" id="IPR005793">
    <property type="entry name" value="Formyl_trans_C"/>
</dbReference>
<evidence type="ECO:0000259" key="4">
    <source>
        <dbReference type="Pfam" id="PF00551"/>
    </source>
</evidence>
<dbReference type="CDD" id="cd08369">
    <property type="entry name" value="FMT_core"/>
    <property type="match status" value="1"/>
</dbReference>
<evidence type="ECO:0000256" key="3">
    <source>
        <dbReference type="ARBA" id="ARBA00022917"/>
    </source>
</evidence>
<evidence type="ECO:0000256" key="2">
    <source>
        <dbReference type="ARBA" id="ARBA00022679"/>
    </source>
</evidence>
<feature type="domain" description="Formyl transferase N-terminal" evidence="4">
    <location>
        <begin position="76"/>
        <end position="187"/>
    </location>
</feature>
<dbReference type="SUPFAM" id="SSF53328">
    <property type="entry name" value="Formyltransferase"/>
    <property type="match status" value="1"/>
</dbReference>
<dbReference type="Pfam" id="PF02911">
    <property type="entry name" value="Formyl_trans_C"/>
    <property type="match status" value="1"/>
</dbReference>
<keyword evidence="2" id="KW-0808">Transferase</keyword>
<dbReference type="EMBL" id="JAXIVS010000003">
    <property type="protein sequence ID" value="MDY7226845.1"/>
    <property type="molecule type" value="Genomic_DNA"/>
</dbReference>
<dbReference type="InterPro" id="IPR011034">
    <property type="entry name" value="Formyl_transferase-like_C_sf"/>
</dbReference>
<evidence type="ECO:0000313" key="6">
    <source>
        <dbReference type="EMBL" id="MDY7226845.1"/>
    </source>
</evidence>
<dbReference type="InterPro" id="IPR044135">
    <property type="entry name" value="Met-tRNA-FMT_C"/>
</dbReference>
<dbReference type="InterPro" id="IPR036477">
    <property type="entry name" value="Formyl_transf_N_sf"/>
</dbReference>
<comment type="similarity">
    <text evidence="1">Belongs to the Fmt family.</text>
</comment>
<comment type="caution">
    <text evidence="6">The sequence shown here is derived from an EMBL/GenBank/DDBJ whole genome shotgun (WGS) entry which is preliminary data.</text>
</comment>
<dbReference type="CDD" id="cd08704">
    <property type="entry name" value="Met_tRNA_FMT_C"/>
    <property type="match status" value="1"/>
</dbReference>
<dbReference type="SUPFAM" id="SSF50486">
    <property type="entry name" value="FMT C-terminal domain-like"/>
    <property type="match status" value="1"/>
</dbReference>
<dbReference type="InterPro" id="IPR002376">
    <property type="entry name" value="Formyl_transf_N"/>
</dbReference>
<dbReference type="Gene3D" id="3.40.50.12230">
    <property type="match status" value="1"/>
</dbReference>
<feature type="domain" description="Formyl transferase C-terminal" evidence="5">
    <location>
        <begin position="214"/>
        <end position="301"/>
    </location>
</feature>
<dbReference type="Proteomes" id="UP001291309">
    <property type="component" value="Unassembled WGS sequence"/>
</dbReference>
<evidence type="ECO:0000259" key="5">
    <source>
        <dbReference type="Pfam" id="PF02911"/>
    </source>
</evidence>
<proteinExistence type="inferred from homology"/>
<reference evidence="6 7" key="1">
    <citation type="submission" date="2023-12" db="EMBL/GenBank/DDBJ databases">
        <title>the genome sequence of Hyalangium sp. s54d21.</title>
        <authorList>
            <person name="Zhang X."/>
        </authorList>
    </citation>
    <scope>NUCLEOTIDE SEQUENCE [LARGE SCALE GENOMIC DNA]</scope>
    <source>
        <strain evidence="7">s54d21</strain>
    </source>
</reference>
<keyword evidence="7" id="KW-1185">Reference proteome</keyword>
<organism evidence="6 7">
    <name type="scientific">Hyalangium rubrum</name>
    <dbReference type="NCBI Taxonomy" id="3103134"/>
    <lineage>
        <taxon>Bacteria</taxon>
        <taxon>Pseudomonadati</taxon>
        <taxon>Myxococcota</taxon>
        <taxon>Myxococcia</taxon>
        <taxon>Myxococcales</taxon>
        <taxon>Cystobacterineae</taxon>
        <taxon>Archangiaceae</taxon>
        <taxon>Hyalangium</taxon>
    </lineage>
</organism>
<name>A0ABU5H0B1_9BACT</name>